<evidence type="ECO:0000313" key="3">
    <source>
        <dbReference type="Proteomes" id="UP001219518"/>
    </source>
</evidence>
<evidence type="ECO:0000256" key="1">
    <source>
        <dbReference type="SAM" id="MobiDB-lite"/>
    </source>
</evidence>
<accession>A0AAE1H372</accession>
<organism evidence="2 3">
    <name type="scientific">Frankliniella fusca</name>
    <dbReference type="NCBI Taxonomy" id="407009"/>
    <lineage>
        <taxon>Eukaryota</taxon>
        <taxon>Metazoa</taxon>
        <taxon>Ecdysozoa</taxon>
        <taxon>Arthropoda</taxon>
        <taxon>Hexapoda</taxon>
        <taxon>Insecta</taxon>
        <taxon>Pterygota</taxon>
        <taxon>Neoptera</taxon>
        <taxon>Paraneoptera</taxon>
        <taxon>Thysanoptera</taxon>
        <taxon>Terebrantia</taxon>
        <taxon>Thripoidea</taxon>
        <taxon>Thripidae</taxon>
        <taxon>Frankliniella</taxon>
    </lineage>
</organism>
<evidence type="ECO:0000313" key="2">
    <source>
        <dbReference type="EMBL" id="KAK3913952.1"/>
    </source>
</evidence>
<comment type="caution">
    <text evidence="2">The sequence shown here is derived from an EMBL/GenBank/DDBJ whole genome shotgun (WGS) entry which is preliminary data.</text>
</comment>
<keyword evidence="3" id="KW-1185">Reference proteome</keyword>
<dbReference type="AlphaFoldDB" id="A0AAE1H372"/>
<gene>
    <name evidence="2" type="ORF">KUF71_023365</name>
</gene>
<name>A0AAE1H372_9NEOP</name>
<feature type="region of interest" description="Disordered" evidence="1">
    <location>
        <begin position="37"/>
        <end position="77"/>
    </location>
</feature>
<reference evidence="2" key="2">
    <citation type="journal article" date="2023" name="BMC Genomics">
        <title>Pest status, molecular evolution, and epigenetic factors derived from the genome assembly of Frankliniella fusca, a thysanopteran phytovirus vector.</title>
        <authorList>
            <person name="Catto M.A."/>
            <person name="Labadie P.E."/>
            <person name="Jacobson A.L."/>
            <person name="Kennedy G.G."/>
            <person name="Srinivasan R."/>
            <person name="Hunt B.G."/>
        </authorList>
    </citation>
    <scope>NUCLEOTIDE SEQUENCE</scope>
    <source>
        <strain evidence="2">PL_HMW_Pooled</strain>
    </source>
</reference>
<reference evidence="2" key="1">
    <citation type="submission" date="2021-07" db="EMBL/GenBank/DDBJ databases">
        <authorList>
            <person name="Catto M.A."/>
            <person name="Jacobson A."/>
            <person name="Kennedy G."/>
            <person name="Labadie P."/>
            <person name="Hunt B.G."/>
            <person name="Srinivasan R."/>
        </authorList>
    </citation>
    <scope>NUCLEOTIDE SEQUENCE</scope>
    <source>
        <strain evidence="2">PL_HMW_Pooled</strain>
        <tissue evidence="2">Head</tissue>
    </source>
</reference>
<dbReference type="EMBL" id="JAHWGI010000348">
    <property type="protein sequence ID" value="KAK3913952.1"/>
    <property type="molecule type" value="Genomic_DNA"/>
</dbReference>
<proteinExistence type="predicted"/>
<protein>
    <submittedName>
        <fullName evidence="2">RNA replication polyprotein</fullName>
    </submittedName>
</protein>
<dbReference type="Proteomes" id="UP001219518">
    <property type="component" value="Unassembled WGS sequence"/>
</dbReference>
<sequence>MKTRSQKVNYKLLAEGNLKNIEDCNSSASAKMDTIDENLNSPEEPFDFEKVDIKKEDSSDSEDIQPGQKMPEPIKIE</sequence>
<feature type="compositionally biased region" description="Basic and acidic residues" evidence="1">
    <location>
        <begin position="47"/>
        <end position="58"/>
    </location>
</feature>